<dbReference type="OrthoDB" id="10547882at2759"/>
<accession>A0A1E3I1K2</accession>
<dbReference type="Pfam" id="PF14223">
    <property type="entry name" value="Retrotran_gag_2"/>
    <property type="match status" value="1"/>
</dbReference>
<dbReference type="RefSeq" id="XP_018996544.1">
    <property type="nucleotide sequence ID" value="XM_019136141.1"/>
</dbReference>
<organism evidence="1 2">
    <name type="scientific">Cryptococcus amylolentus CBS 6039</name>
    <dbReference type="NCBI Taxonomy" id="1295533"/>
    <lineage>
        <taxon>Eukaryota</taxon>
        <taxon>Fungi</taxon>
        <taxon>Dikarya</taxon>
        <taxon>Basidiomycota</taxon>
        <taxon>Agaricomycotina</taxon>
        <taxon>Tremellomycetes</taxon>
        <taxon>Tremellales</taxon>
        <taxon>Cryptococcaceae</taxon>
        <taxon>Cryptococcus</taxon>
    </lineage>
</organism>
<keyword evidence="2" id="KW-1185">Reference proteome</keyword>
<proteinExistence type="predicted"/>
<reference evidence="1 2" key="1">
    <citation type="submission" date="2016-06" db="EMBL/GenBank/DDBJ databases">
        <title>Evolution of pathogenesis and genome organization in the Tremellales.</title>
        <authorList>
            <person name="Cuomo C."/>
            <person name="Litvintseva A."/>
            <person name="Heitman J."/>
            <person name="Chen Y."/>
            <person name="Sun S."/>
            <person name="Springer D."/>
            <person name="Dromer F."/>
            <person name="Young S."/>
            <person name="Zeng Q."/>
            <person name="Chapman S."/>
            <person name="Gujja S."/>
            <person name="Saif S."/>
            <person name="Birren B."/>
        </authorList>
    </citation>
    <scope>NUCLEOTIDE SEQUENCE [LARGE SCALE GENOMIC DNA]</scope>
    <source>
        <strain evidence="1 2">CBS 6039</strain>
    </source>
</reference>
<evidence type="ECO:0000313" key="1">
    <source>
        <dbReference type="EMBL" id="ODN82225.1"/>
    </source>
</evidence>
<protein>
    <submittedName>
        <fullName evidence="1">Uncharacterized protein</fullName>
    </submittedName>
</protein>
<dbReference type="AlphaFoldDB" id="A0A1E3I1K2"/>
<comment type="caution">
    <text evidence="1">The sequence shown here is derived from an EMBL/GenBank/DDBJ whole genome shotgun (WGS) entry which is preliminary data.</text>
</comment>
<dbReference type="EMBL" id="AWGJ01000003">
    <property type="protein sequence ID" value="ODN82225.1"/>
    <property type="molecule type" value="Genomic_DNA"/>
</dbReference>
<sequence>MHHQRSESHQARETDHCKPYPSCQTRGKINHTFNGISVYGNKLEFRSKVFMFANRGSDYAGETFPPGSDLGELVVPAILDGTGHLRRPWPKVVVRGPSLDPLSEDEEAHYEASFHSLQYLPDDVPSSVDFNIEKIPEITSELEREDEGGKEGAPVITKLTRRPRVLACRLHLRTLPPSSSVSQCLSRSRNESYAHIVDDKTSHKTYRIYSALHGVYGTTGPQYLHLQVRDFISFLPSESGDLLDHMETLWQKHDRLSQLEMDWEKMLVFQLLYALPTRHHAWCNQLWATSASLSFDHLQIAISDMELAHRDTALPTAGALISQSDLAIDD</sequence>
<dbReference type="GeneID" id="30153820"/>
<dbReference type="Proteomes" id="UP000094065">
    <property type="component" value="Unassembled WGS sequence"/>
</dbReference>
<name>A0A1E3I1K2_9TREE</name>
<gene>
    <name evidence="1" type="ORF">L202_02511</name>
</gene>
<evidence type="ECO:0000313" key="2">
    <source>
        <dbReference type="Proteomes" id="UP000094065"/>
    </source>
</evidence>